<evidence type="ECO:0000313" key="3">
    <source>
        <dbReference type="Proteomes" id="UP000094527"/>
    </source>
</evidence>
<proteinExistence type="predicted"/>
<keyword evidence="1" id="KW-0812">Transmembrane</keyword>
<evidence type="ECO:0000256" key="1">
    <source>
        <dbReference type="SAM" id="Phobius"/>
    </source>
</evidence>
<protein>
    <submittedName>
        <fullName evidence="2">Uncharacterized protein</fullName>
    </submittedName>
</protein>
<keyword evidence="3" id="KW-1185">Reference proteome</keyword>
<accession>A0A1D2N9G6</accession>
<sequence length="106" mass="11876">MNPTQIFSIADIFTSALLVCLFSVHLILNTMDGTPVFEKPENTAPNDEIIFYNKVLTFCIPGDAIPDPTKVPSRHTVNDKLGLLYRLLQVYVESMRYSVTQSIPSV</sequence>
<keyword evidence="1" id="KW-0472">Membrane</keyword>
<evidence type="ECO:0000313" key="2">
    <source>
        <dbReference type="EMBL" id="ODN01735.1"/>
    </source>
</evidence>
<organism evidence="2 3">
    <name type="scientific">Orchesella cincta</name>
    <name type="common">Springtail</name>
    <name type="synonym">Podura cincta</name>
    <dbReference type="NCBI Taxonomy" id="48709"/>
    <lineage>
        <taxon>Eukaryota</taxon>
        <taxon>Metazoa</taxon>
        <taxon>Ecdysozoa</taxon>
        <taxon>Arthropoda</taxon>
        <taxon>Hexapoda</taxon>
        <taxon>Collembola</taxon>
        <taxon>Entomobryomorpha</taxon>
        <taxon>Entomobryoidea</taxon>
        <taxon>Orchesellidae</taxon>
        <taxon>Orchesellinae</taxon>
        <taxon>Orchesella</taxon>
    </lineage>
</organism>
<dbReference type="Proteomes" id="UP000094527">
    <property type="component" value="Unassembled WGS sequence"/>
</dbReference>
<name>A0A1D2N9G6_ORCCI</name>
<gene>
    <name evidence="2" type="ORF">Ocin01_04962</name>
</gene>
<keyword evidence="1" id="KW-1133">Transmembrane helix</keyword>
<dbReference type="AlphaFoldDB" id="A0A1D2N9G6"/>
<dbReference type="EMBL" id="LJIJ01000141">
    <property type="protein sequence ID" value="ODN01735.1"/>
    <property type="molecule type" value="Genomic_DNA"/>
</dbReference>
<feature type="transmembrane region" description="Helical" evidence="1">
    <location>
        <begin position="6"/>
        <end position="28"/>
    </location>
</feature>
<reference evidence="2 3" key="1">
    <citation type="journal article" date="2016" name="Genome Biol. Evol.">
        <title>Gene Family Evolution Reflects Adaptation to Soil Environmental Stressors in the Genome of the Collembolan Orchesella cincta.</title>
        <authorList>
            <person name="Faddeeva-Vakhrusheva A."/>
            <person name="Derks M.F."/>
            <person name="Anvar S.Y."/>
            <person name="Agamennone V."/>
            <person name="Suring W."/>
            <person name="Smit S."/>
            <person name="van Straalen N.M."/>
            <person name="Roelofs D."/>
        </authorList>
    </citation>
    <scope>NUCLEOTIDE SEQUENCE [LARGE SCALE GENOMIC DNA]</scope>
    <source>
        <tissue evidence="2">Mixed pool</tissue>
    </source>
</reference>
<comment type="caution">
    <text evidence="2">The sequence shown here is derived from an EMBL/GenBank/DDBJ whole genome shotgun (WGS) entry which is preliminary data.</text>
</comment>